<dbReference type="GeneID" id="17040783"/>
<dbReference type="PANTHER" id="PTHR46361:SF3">
    <property type="entry name" value="ELECTRON CARRIER_ PROTEIN DISULFIDE OXIDOREDUCTASE"/>
    <property type="match status" value="1"/>
</dbReference>
<reference evidence="3 4" key="1">
    <citation type="journal article" date="2012" name="Genome Biol.">
        <title>The genome of the polar eukaryotic microalga coccomyxa subellipsoidea reveals traits of cold adaptation.</title>
        <authorList>
            <person name="Blanc G."/>
            <person name="Agarkova I."/>
            <person name="Grimwood J."/>
            <person name="Kuo A."/>
            <person name="Brueggeman A."/>
            <person name="Dunigan D."/>
            <person name="Gurnon J."/>
            <person name="Ladunga I."/>
            <person name="Lindquist E."/>
            <person name="Lucas S."/>
            <person name="Pangilinan J."/>
            <person name="Proschold T."/>
            <person name="Salamov A."/>
            <person name="Schmutz J."/>
            <person name="Weeks D."/>
            <person name="Yamada T."/>
            <person name="Claverie J.M."/>
            <person name="Grigoriev I."/>
            <person name="Van Etten J."/>
            <person name="Lomsadze A."/>
            <person name="Borodovsky M."/>
        </authorList>
    </citation>
    <scope>NUCLEOTIDE SEQUENCE [LARGE SCALE GENOMIC DNA]</scope>
    <source>
        <strain evidence="3 4">C-169</strain>
    </source>
</reference>
<dbReference type="InterPro" id="IPR006869">
    <property type="entry name" value="DUF547"/>
</dbReference>
<feature type="domain" description="DUF547" evidence="2">
    <location>
        <begin position="348"/>
        <end position="485"/>
    </location>
</feature>
<comment type="caution">
    <text evidence="3">The sequence shown here is derived from an EMBL/GenBank/DDBJ whole genome shotgun (WGS) entry which is preliminary data.</text>
</comment>
<dbReference type="PRINTS" id="PR00160">
    <property type="entry name" value="GLUTAREDOXIN"/>
</dbReference>
<dbReference type="SUPFAM" id="SSF52833">
    <property type="entry name" value="Thioredoxin-like"/>
    <property type="match status" value="1"/>
</dbReference>
<dbReference type="PROSITE" id="PS51354">
    <property type="entry name" value="GLUTAREDOXIN_2"/>
    <property type="match status" value="1"/>
</dbReference>
<dbReference type="PANTHER" id="PTHR46361">
    <property type="entry name" value="ELECTRON CARRIER/ PROTEIN DISULFIDE OXIDOREDUCTASE"/>
    <property type="match status" value="1"/>
</dbReference>
<dbReference type="Gene3D" id="3.40.30.10">
    <property type="entry name" value="Glutaredoxin"/>
    <property type="match status" value="1"/>
</dbReference>
<evidence type="ECO:0000259" key="2">
    <source>
        <dbReference type="Pfam" id="PF04784"/>
    </source>
</evidence>
<name>I0YWM7_COCSC</name>
<gene>
    <name evidence="3" type="ORF">COCSUDRAFT_66400</name>
</gene>
<dbReference type="Pfam" id="PF04784">
    <property type="entry name" value="DUF547"/>
    <property type="match status" value="1"/>
</dbReference>
<sequence length="561" mass="62276">MSLTAPVGRTILTLGRRSCPCTFTPKRAHRSLGLYCSPSLAPFRPKRFREVFAGSRLRMHLRKASTIMSAASSTEIAIITTVGCPYCKKSKEALRNAGLAYKEFELSTDLEALRKVKEITKRATVPQVFIGGTFIGGSEELISLIDQGKIQQVLEENLDRPGLPDSLRGIESQGQSRALVPGGLDKEEYDRLRQLAQILRQKHKDELKQSRTFTLAEMSRWLALEKQAETPEDAKHTVHKLLSAQIITLANGAAWDSWSGAGEEQEFAFVADARKPTLGEPLNAHFQWYGDARSPSEVGENLRMRMLALYDKHLAPDGRAVDYKGLGADPEFTDFIDATAELQKVDVSPLSREERMAFWINVYNILVVHAMVEFGPATGTLQRLAWFAKINYVVCGLQYSSNDIEHGVLRGNKPSPANLLSLLGLSQLAPLTFKSSDPRLAQVIDPPDPRIHFSLVCGAKSCPPIKVYTPEALDDGLESAAASFIESEGEVQVNVEARKLVLSKIFQWYGKDFGSKADLVALLVRHMPTEQKKQLEGLLASASAEELKFEFKPYDWSQNSK</sequence>
<accession>I0YWM7</accession>
<dbReference type="InterPro" id="IPR002109">
    <property type="entry name" value="Glutaredoxin"/>
</dbReference>
<dbReference type="InterPro" id="IPR036249">
    <property type="entry name" value="Thioredoxin-like_sf"/>
</dbReference>
<dbReference type="STRING" id="574566.I0YWM7"/>
<dbReference type="AlphaFoldDB" id="I0YWM7"/>
<dbReference type="Proteomes" id="UP000007264">
    <property type="component" value="Unassembled WGS sequence"/>
</dbReference>
<proteinExistence type="predicted"/>
<dbReference type="RefSeq" id="XP_005647340.1">
    <property type="nucleotide sequence ID" value="XM_005647283.1"/>
</dbReference>
<dbReference type="InterPro" id="IPR014025">
    <property type="entry name" value="Glutaredoxin_subgr"/>
</dbReference>
<protein>
    <submittedName>
        <fullName evidence="3">DUF547-domain-containing protein</fullName>
    </submittedName>
</protein>
<feature type="domain" description="Glutaredoxin" evidence="1">
    <location>
        <begin position="77"/>
        <end position="135"/>
    </location>
</feature>
<keyword evidence="4" id="KW-1185">Reference proteome</keyword>
<organism evidence="3 4">
    <name type="scientific">Coccomyxa subellipsoidea (strain C-169)</name>
    <name type="common">Green microalga</name>
    <dbReference type="NCBI Taxonomy" id="574566"/>
    <lineage>
        <taxon>Eukaryota</taxon>
        <taxon>Viridiplantae</taxon>
        <taxon>Chlorophyta</taxon>
        <taxon>core chlorophytes</taxon>
        <taxon>Trebouxiophyceae</taxon>
        <taxon>Trebouxiophyceae incertae sedis</taxon>
        <taxon>Coccomyxaceae</taxon>
        <taxon>Coccomyxa</taxon>
        <taxon>Coccomyxa subellipsoidea</taxon>
    </lineage>
</organism>
<evidence type="ECO:0000313" key="4">
    <source>
        <dbReference type="Proteomes" id="UP000007264"/>
    </source>
</evidence>
<dbReference type="OrthoDB" id="418495at2759"/>
<evidence type="ECO:0000259" key="1">
    <source>
        <dbReference type="Pfam" id="PF00462"/>
    </source>
</evidence>
<dbReference type="EMBL" id="AGSI01000009">
    <property type="protein sequence ID" value="EIE22796.1"/>
    <property type="molecule type" value="Genomic_DNA"/>
</dbReference>
<dbReference type="Pfam" id="PF00462">
    <property type="entry name" value="Glutaredoxin"/>
    <property type="match status" value="1"/>
</dbReference>
<evidence type="ECO:0000313" key="3">
    <source>
        <dbReference type="EMBL" id="EIE22796.1"/>
    </source>
</evidence>
<dbReference type="KEGG" id="csl:COCSUDRAFT_66400"/>
<dbReference type="eggNOG" id="ENOG502QS72">
    <property type="taxonomic scope" value="Eukaryota"/>
</dbReference>